<feature type="transmembrane region" description="Helical" evidence="7">
    <location>
        <begin position="16"/>
        <end position="37"/>
    </location>
</feature>
<comment type="subcellular location">
    <subcellularLocation>
        <location evidence="1">Cell membrane</location>
        <topology evidence="1">Multi-pass membrane protein</topology>
    </subcellularLocation>
</comment>
<keyword evidence="6 7" id="KW-0472">Membrane</keyword>
<organism evidence="9 10">
    <name type="scientific">Olivibacter domesticus</name>
    <name type="common">Pseudosphingobacterium domesticum</name>
    <dbReference type="NCBI Taxonomy" id="407022"/>
    <lineage>
        <taxon>Bacteria</taxon>
        <taxon>Pseudomonadati</taxon>
        <taxon>Bacteroidota</taxon>
        <taxon>Sphingobacteriia</taxon>
        <taxon>Sphingobacteriales</taxon>
        <taxon>Sphingobacteriaceae</taxon>
        <taxon>Olivibacter</taxon>
    </lineage>
</organism>
<accession>A0A1H7KZA6</accession>
<feature type="domain" description="YetF C-terminal" evidence="8">
    <location>
        <begin position="97"/>
        <end position="166"/>
    </location>
</feature>
<evidence type="ECO:0000256" key="4">
    <source>
        <dbReference type="ARBA" id="ARBA00022692"/>
    </source>
</evidence>
<evidence type="ECO:0000256" key="6">
    <source>
        <dbReference type="ARBA" id="ARBA00023136"/>
    </source>
</evidence>
<evidence type="ECO:0000256" key="5">
    <source>
        <dbReference type="ARBA" id="ARBA00022989"/>
    </source>
</evidence>
<dbReference type="PANTHER" id="PTHR34582">
    <property type="entry name" value="UPF0702 TRANSMEMBRANE PROTEIN YCAP"/>
    <property type="match status" value="1"/>
</dbReference>
<feature type="transmembrane region" description="Helical" evidence="7">
    <location>
        <begin position="49"/>
        <end position="68"/>
    </location>
</feature>
<dbReference type="OrthoDB" id="6538282at2"/>
<evidence type="ECO:0000256" key="7">
    <source>
        <dbReference type="SAM" id="Phobius"/>
    </source>
</evidence>
<name>A0A1H7KZA6_OLID1</name>
<dbReference type="STRING" id="407022.SAMN05661044_01512"/>
<keyword evidence="3" id="KW-1003">Cell membrane</keyword>
<evidence type="ECO:0000256" key="3">
    <source>
        <dbReference type="ARBA" id="ARBA00022475"/>
    </source>
</evidence>
<feature type="transmembrane region" description="Helical" evidence="7">
    <location>
        <begin position="74"/>
        <end position="94"/>
    </location>
</feature>
<dbReference type="Pfam" id="PF04239">
    <property type="entry name" value="DUF421"/>
    <property type="match status" value="1"/>
</dbReference>
<keyword evidence="5 7" id="KW-1133">Transmembrane helix</keyword>
<evidence type="ECO:0000256" key="2">
    <source>
        <dbReference type="ARBA" id="ARBA00006448"/>
    </source>
</evidence>
<keyword evidence="10" id="KW-1185">Reference proteome</keyword>
<dbReference type="PANTHER" id="PTHR34582:SF6">
    <property type="entry name" value="UPF0702 TRANSMEMBRANE PROTEIN YCAP"/>
    <property type="match status" value="1"/>
</dbReference>
<proteinExistence type="inferred from homology"/>
<evidence type="ECO:0000259" key="8">
    <source>
        <dbReference type="Pfam" id="PF04239"/>
    </source>
</evidence>
<keyword evidence="4 7" id="KW-0812">Transmembrane</keyword>
<gene>
    <name evidence="9" type="ORF">SAMN05661044_01512</name>
</gene>
<reference evidence="10" key="1">
    <citation type="submission" date="2016-10" db="EMBL/GenBank/DDBJ databases">
        <authorList>
            <person name="Varghese N."/>
            <person name="Submissions S."/>
        </authorList>
    </citation>
    <scope>NUCLEOTIDE SEQUENCE [LARGE SCALE GENOMIC DNA]</scope>
    <source>
        <strain evidence="10">DSM 18733</strain>
    </source>
</reference>
<dbReference type="InterPro" id="IPR007353">
    <property type="entry name" value="DUF421"/>
</dbReference>
<evidence type="ECO:0000313" key="10">
    <source>
        <dbReference type="Proteomes" id="UP000199421"/>
    </source>
</evidence>
<comment type="similarity">
    <text evidence="2">Belongs to the UPF0702 family.</text>
</comment>
<evidence type="ECO:0000256" key="1">
    <source>
        <dbReference type="ARBA" id="ARBA00004651"/>
    </source>
</evidence>
<dbReference type="Proteomes" id="UP000199421">
    <property type="component" value="Unassembled WGS sequence"/>
</dbReference>
<dbReference type="GO" id="GO:0005886">
    <property type="term" value="C:plasma membrane"/>
    <property type="evidence" value="ECO:0007669"/>
    <property type="project" value="UniProtKB-SubCell"/>
</dbReference>
<evidence type="ECO:0000313" key="9">
    <source>
        <dbReference type="EMBL" id="SEK92141.1"/>
    </source>
</evidence>
<dbReference type="InterPro" id="IPR023090">
    <property type="entry name" value="UPF0702_alpha/beta_dom_sf"/>
</dbReference>
<dbReference type="EMBL" id="FOAF01000001">
    <property type="protein sequence ID" value="SEK92141.1"/>
    <property type="molecule type" value="Genomic_DNA"/>
</dbReference>
<dbReference type="Gene3D" id="3.30.240.20">
    <property type="entry name" value="bsu07140 like domains"/>
    <property type="match status" value="1"/>
</dbReference>
<sequence>MEPLDWSKIFLNDLNFSLALEIILRTFVMFVLILTILRLSGKRGIRQLSLFEVAIILSLGSAAGDPMMTEDMAIIPSVIVFLTIILLYRTLTFLTAKRENIEKLVEGKPIYIVEDGMLALEGIKRDTLAKDEFFSELRQYGIEHLGQVKTAILETSGSVSVYYFPDDSVKPGLPILPKLYEKRSPKISISGLHACSFCGNVVSIQNDSHKCMRCESDEWVETLSSKRIV</sequence>
<dbReference type="AlphaFoldDB" id="A0A1H7KZA6"/>
<protein>
    <submittedName>
        <fullName evidence="9">Uncharacterized membrane protein YcaP, DUF421 family</fullName>
    </submittedName>
</protein>